<evidence type="ECO:0000313" key="3">
    <source>
        <dbReference type="Proteomes" id="UP000298412"/>
    </source>
</evidence>
<name>A0A4R8WW28_9MICO</name>
<dbReference type="AlphaFoldDB" id="A0A4R8WW28"/>
<dbReference type="InterPro" id="IPR018392">
    <property type="entry name" value="LysM"/>
</dbReference>
<accession>A0A4R8WW28</accession>
<dbReference type="Pfam" id="PF01476">
    <property type="entry name" value="LysM"/>
    <property type="match status" value="1"/>
</dbReference>
<comment type="caution">
    <text evidence="2">The sequence shown here is derived from an EMBL/GenBank/DDBJ whole genome shotgun (WGS) entry which is preliminary data.</text>
</comment>
<dbReference type="InterPro" id="IPR036779">
    <property type="entry name" value="LysM_dom_sf"/>
</dbReference>
<reference evidence="2 3" key="1">
    <citation type="submission" date="2019-03" db="EMBL/GenBank/DDBJ databases">
        <title>Genomics of glacier-inhabiting Cryobacterium strains.</title>
        <authorList>
            <person name="Liu Q."/>
            <person name="Xin Y.-H."/>
        </authorList>
    </citation>
    <scope>NUCLEOTIDE SEQUENCE [LARGE SCALE GENOMIC DNA]</scope>
    <source>
        <strain evidence="2 3">MDT1-3</strain>
    </source>
</reference>
<proteinExistence type="predicted"/>
<feature type="domain" description="LysM" evidence="1">
    <location>
        <begin position="69"/>
        <end position="118"/>
    </location>
</feature>
<dbReference type="Gene3D" id="3.10.350.10">
    <property type="entry name" value="LysM domain"/>
    <property type="match status" value="1"/>
</dbReference>
<gene>
    <name evidence="2" type="ORF">E3O19_07950</name>
</gene>
<dbReference type="SMART" id="SM00257">
    <property type="entry name" value="LysM"/>
    <property type="match status" value="1"/>
</dbReference>
<organism evidence="2 3">
    <name type="scientific">Cryobacterium algoritolerans</name>
    <dbReference type="NCBI Taxonomy" id="1259184"/>
    <lineage>
        <taxon>Bacteria</taxon>
        <taxon>Bacillati</taxon>
        <taxon>Actinomycetota</taxon>
        <taxon>Actinomycetes</taxon>
        <taxon>Micrococcales</taxon>
        <taxon>Microbacteriaceae</taxon>
        <taxon>Cryobacterium</taxon>
    </lineage>
</organism>
<dbReference type="CDD" id="cd00118">
    <property type="entry name" value="LysM"/>
    <property type="match status" value="1"/>
</dbReference>
<dbReference type="OrthoDB" id="5084290at2"/>
<keyword evidence="3" id="KW-1185">Reference proteome</keyword>
<sequence>MRTQMRTGHTRLHLTRRGRVVFTTLAAIPLAAVALALALNGGIAAAEGANNVATNSGAVTVADVATVFDYVTIQSGQSLWQLAETIAPTSDPRDVIAEIVSLNQLPSENVQPGQRLALPVRF</sequence>
<dbReference type="EMBL" id="SOFP01000043">
    <property type="protein sequence ID" value="TFC16224.1"/>
    <property type="molecule type" value="Genomic_DNA"/>
</dbReference>
<evidence type="ECO:0000313" key="2">
    <source>
        <dbReference type="EMBL" id="TFC16224.1"/>
    </source>
</evidence>
<evidence type="ECO:0000259" key="1">
    <source>
        <dbReference type="PROSITE" id="PS51782"/>
    </source>
</evidence>
<dbReference type="PROSITE" id="PS51782">
    <property type="entry name" value="LYSM"/>
    <property type="match status" value="1"/>
</dbReference>
<protein>
    <submittedName>
        <fullName evidence="2">LysM peptidoglycan-binding domain-containing protein</fullName>
    </submittedName>
</protein>
<dbReference type="Proteomes" id="UP000298412">
    <property type="component" value="Unassembled WGS sequence"/>
</dbReference>